<protein>
    <submittedName>
        <fullName evidence="2">Uncharacterized protein</fullName>
    </submittedName>
</protein>
<accession>A0A9Q1R9F1</accession>
<sequence>MKYFFTSIEKENVSTTEIDEIVKDGCVEVEIVGGSIPEIVVDVISSDHSDLQIDRSSNSNIEEEQTKEDDAENIQEKHLLGTEMENSNEDSEESSEMKK</sequence>
<feature type="compositionally biased region" description="Acidic residues" evidence="1">
    <location>
        <begin position="61"/>
        <end position="73"/>
    </location>
</feature>
<dbReference type="AlphaFoldDB" id="A0A9Q1R9F1"/>
<evidence type="ECO:0000313" key="3">
    <source>
        <dbReference type="Proteomes" id="UP001152561"/>
    </source>
</evidence>
<dbReference type="Proteomes" id="UP001152561">
    <property type="component" value="Unassembled WGS sequence"/>
</dbReference>
<evidence type="ECO:0000313" key="2">
    <source>
        <dbReference type="EMBL" id="KAJ8544681.1"/>
    </source>
</evidence>
<comment type="caution">
    <text evidence="2">The sequence shown here is derived from an EMBL/GenBank/DDBJ whole genome shotgun (WGS) entry which is preliminary data.</text>
</comment>
<feature type="compositionally biased region" description="Acidic residues" evidence="1">
    <location>
        <begin position="86"/>
        <end position="99"/>
    </location>
</feature>
<gene>
    <name evidence="2" type="ORF">K7X08_017264</name>
</gene>
<reference evidence="3" key="1">
    <citation type="journal article" date="2023" name="Proc. Natl. Acad. Sci. U.S.A.">
        <title>Genomic and structural basis for evolution of tropane alkaloid biosynthesis.</title>
        <authorList>
            <person name="Wanga Y.-J."/>
            <person name="Taina T."/>
            <person name="Yua J.-Y."/>
            <person name="Lia J."/>
            <person name="Xua B."/>
            <person name="Chenc J."/>
            <person name="D'Auriad J.C."/>
            <person name="Huanga J.-P."/>
            <person name="Huanga S.-X."/>
        </authorList>
    </citation>
    <scope>NUCLEOTIDE SEQUENCE [LARGE SCALE GENOMIC DNA]</scope>
    <source>
        <strain evidence="3">cv. KIB-2019</strain>
    </source>
</reference>
<organism evidence="2 3">
    <name type="scientific">Anisodus acutangulus</name>
    <dbReference type="NCBI Taxonomy" id="402998"/>
    <lineage>
        <taxon>Eukaryota</taxon>
        <taxon>Viridiplantae</taxon>
        <taxon>Streptophyta</taxon>
        <taxon>Embryophyta</taxon>
        <taxon>Tracheophyta</taxon>
        <taxon>Spermatophyta</taxon>
        <taxon>Magnoliopsida</taxon>
        <taxon>eudicotyledons</taxon>
        <taxon>Gunneridae</taxon>
        <taxon>Pentapetalae</taxon>
        <taxon>asterids</taxon>
        <taxon>lamiids</taxon>
        <taxon>Solanales</taxon>
        <taxon>Solanaceae</taxon>
        <taxon>Solanoideae</taxon>
        <taxon>Hyoscyameae</taxon>
        <taxon>Anisodus</taxon>
    </lineage>
</organism>
<proteinExistence type="predicted"/>
<name>A0A9Q1R9F1_9SOLA</name>
<evidence type="ECO:0000256" key="1">
    <source>
        <dbReference type="SAM" id="MobiDB-lite"/>
    </source>
</evidence>
<keyword evidence="3" id="KW-1185">Reference proteome</keyword>
<dbReference type="EMBL" id="JAJAGQ010000013">
    <property type="protein sequence ID" value="KAJ8544681.1"/>
    <property type="molecule type" value="Genomic_DNA"/>
</dbReference>
<feature type="region of interest" description="Disordered" evidence="1">
    <location>
        <begin position="49"/>
        <end position="99"/>
    </location>
</feature>